<keyword evidence="3" id="KW-0274">FAD</keyword>
<dbReference type="GO" id="GO:0071949">
    <property type="term" value="F:FAD binding"/>
    <property type="evidence" value="ECO:0007669"/>
    <property type="project" value="InterPro"/>
</dbReference>
<evidence type="ECO:0000256" key="5">
    <source>
        <dbReference type="ARBA" id="ARBA00023033"/>
    </source>
</evidence>
<organism evidence="7 8">
    <name type="scientific">Aspergillus nanangensis</name>
    <dbReference type="NCBI Taxonomy" id="2582783"/>
    <lineage>
        <taxon>Eukaryota</taxon>
        <taxon>Fungi</taxon>
        <taxon>Dikarya</taxon>
        <taxon>Ascomycota</taxon>
        <taxon>Pezizomycotina</taxon>
        <taxon>Eurotiomycetes</taxon>
        <taxon>Eurotiomycetidae</taxon>
        <taxon>Eurotiales</taxon>
        <taxon>Aspergillaceae</taxon>
        <taxon>Aspergillus</taxon>
        <taxon>Aspergillus subgen. Circumdati</taxon>
    </lineage>
</organism>
<dbReference type="InterPro" id="IPR050493">
    <property type="entry name" value="FAD-dep_Monooxygenase_BioMet"/>
</dbReference>
<proteinExistence type="inferred from homology"/>
<gene>
    <name evidence="7" type="ORF">FE257_001048</name>
</gene>
<keyword evidence="8" id="KW-1185">Reference proteome</keyword>
<evidence type="ECO:0000259" key="6">
    <source>
        <dbReference type="Pfam" id="PF01494"/>
    </source>
</evidence>
<dbReference type="GO" id="GO:0004497">
    <property type="term" value="F:monooxygenase activity"/>
    <property type="evidence" value="ECO:0007669"/>
    <property type="project" value="UniProtKB-KW"/>
</dbReference>
<reference evidence="7" key="1">
    <citation type="journal article" date="2019" name="Beilstein J. Org. Chem.">
        <title>Nanangenines: drimane sesquiterpenoids as the dominant metabolite cohort of a novel Australian fungus, Aspergillus nanangensis.</title>
        <authorList>
            <person name="Lacey H.J."/>
            <person name="Gilchrist C.L.M."/>
            <person name="Crombie A."/>
            <person name="Kalaitzis J.A."/>
            <person name="Vuong D."/>
            <person name="Rutledge P.J."/>
            <person name="Turner P."/>
            <person name="Pitt J.I."/>
            <person name="Lacey E."/>
            <person name="Chooi Y.H."/>
            <person name="Piggott A.M."/>
        </authorList>
    </citation>
    <scope>NUCLEOTIDE SEQUENCE</scope>
    <source>
        <strain evidence="7">MST-FP2251</strain>
    </source>
</reference>
<evidence type="ECO:0000256" key="4">
    <source>
        <dbReference type="ARBA" id="ARBA00023002"/>
    </source>
</evidence>
<evidence type="ECO:0000256" key="2">
    <source>
        <dbReference type="ARBA" id="ARBA00022630"/>
    </source>
</evidence>
<keyword evidence="4" id="KW-0560">Oxidoreductase</keyword>
<feature type="domain" description="FAD-binding" evidence="6">
    <location>
        <begin position="9"/>
        <end position="363"/>
    </location>
</feature>
<comment type="similarity">
    <text evidence="1">Belongs to the paxM FAD-dependent monooxygenase family.</text>
</comment>
<dbReference type="Gene3D" id="3.50.50.60">
    <property type="entry name" value="FAD/NAD(P)-binding domain"/>
    <property type="match status" value="1"/>
</dbReference>
<dbReference type="Pfam" id="PF01494">
    <property type="entry name" value="FAD_binding_3"/>
    <property type="match status" value="1"/>
</dbReference>
<sequence>MLPPSPPKSVTIIGASVGGLTLALVLKRYGIQSRFFELREPDHDFDGAVSLTPNALRVVDSIGAYSRIKHQGFNFDAMTFLTDPEHEITGKLYFGQKDVYGYDGIRITRKVLIRELRQMVEEAGIEIHYGQKFTRVVREDDNGVEFEFADGSREKADLLIGADGIHSKVRSYLSPDIHPHYGGFLGLTYCFPRANVQLDDDFPLPVSLRGEHGSFIITPQAEGGKEIFVGRQYKYEPQDRAGWAAMLRDKQAVVNMLQRDPNAWTPLVQSVQAQASTPDAHFLNVWPFYTVPKMDRWHSSTGKVVIIGDAAHAIPPSAGQGANQAFEDAYSFGMLLATLNGKSSWSDALTAWEAYRMERMDEVLTLTNRLMTIRMTKEERASVPKDMRWELDWSDAGKSQLGWLYLVDIDRDVKGLVKTLEARARNR</sequence>
<evidence type="ECO:0000313" key="8">
    <source>
        <dbReference type="Proteomes" id="UP001194746"/>
    </source>
</evidence>
<reference evidence="7" key="2">
    <citation type="submission" date="2020-02" db="EMBL/GenBank/DDBJ databases">
        <authorList>
            <person name="Gilchrist C.L.M."/>
            <person name="Chooi Y.-H."/>
        </authorList>
    </citation>
    <scope>NUCLEOTIDE SEQUENCE</scope>
    <source>
        <strain evidence="7">MST-FP2251</strain>
    </source>
</reference>
<dbReference type="InterPro" id="IPR002938">
    <property type="entry name" value="FAD-bd"/>
</dbReference>
<evidence type="ECO:0000256" key="1">
    <source>
        <dbReference type="ARBA" id="ARBA00007992"/>
    </source>
</evidence>
<protein>
    <recommendedName>
        <fullName evidence="6">FAD-binding domain-containing protein</fullName>
    </recommendedName>
</protein>
<evidence type="ECO:0000256" key="3">
    <source>
        <dbReference type="ARBA" id="ARBA00022827"/>
    </source>
</evidence>
<accession>A0AAD4GX93</accession>
<keyword evidence="5" id="KW-0503">Monooxygenase</keyword>
<dbReference type="SUPFAM" id="SSF51905">
    <property type="entry name" value="FAD/NAD(P)-binding domain"/>
    <property type="match status" value="1"/>
</dbReference>
<dbReference type="Proteomes" id="UP001194746">
    <property type="component" value="Unassembled WGS sequence"/>
</dbReference>
<dbReference type="InterPro" id="IPR036188">
    <property type="entry name" value="FAD/NAD-bd_sf"/>
</dbReference>
<dbReference type="AlphaFoldDB" id="A0AAD4GX93"/>
<name>A0AAD4GX93_ASPNN</name>
<dbReference type="EMBL" id="VCAU01000011">
    <property type="protein sequence ID" value="KAF9892646.1"/>
    <property type="molecule type" value="Genomic_DNA"/>
</dbReference>
<evidence type="ECO:0000313" key="7">
    <source>
        <dbReference type="EMBL" id="KAF9892646.1"/>
    </source>
</evidence>
<dbReference type="PANTHER" id="PTHR13789:SF316">
    <property type="entry name" value="FAD-BINDING DOMAIN-CONTAINING PROTEIN"/>
    <property type="match status" value="1"/>
</dbReference>
<dbReference type="PANTHER" id="PTHR13789">
    <property type="entry name" value="MONOOXYGENASE"/>
    <property type="match status" value="1"/>
</dbReference>
<keyword evidence="2" id="KW-0285">Flavoprotein</keyword>
<comment type="caution">
    <text evidence="7">The sequence shown here is derived from an EMBL/GenBank/DDBJ whole genome shotgun (WGS) entry which is preliminary data.</text>
</comment>
<dbReference type="PRINTS" id="PR00420">
    <property type="entry name" value="RNGMNOXGNASE"/>
</dbReference>